<dbReference type="SUPFAM" id="SSF52540">
    <property type="entry name" value="P-loop containing nucleoside triphosphate hydrolases"/>
    <property type="match status" value="1"/>
</dbReference>
<evidence type="ECO:0000256" key="1">
    <source>
        <dbReference type="ARBA" id="ARBA00005417"/>
    </source>
</evidence>
<dbReference type="AlphaFoldDB" id="A0A345XLW7"/>
<dbReference type="InterPro" id="IPR027417">
    <property type="entry name" value="P-loop_NTPase"/>
</dbReference>
<proteinExistence type="inferred from homology"/>
<dbReference type="Proteomes" id="UP000254425">
    <property type="component" value="Chromosome"/>
</dbReference>
<name>A0A345XLW7_9ACTN</name>
<dbReference type="GO" id="GO:0016887">
    <property type="term" value="F:ATP hydrolysis activity"/>
    <property type="evidence" value="ECO:0007669"/>
    <property type="project" value="InterPro"/>
</dbReference>
<evidence type="ECO:0000313" key="6">
    <source>
        <dbReference type="Proteomes" id="UP000254425"/>
    </source>
</evidence>
<keyword evidence="5" id="KW-0547">Nucleotide-binding</keyword>
<dbReference type="PANTHER" id="PTHR43335">
    <property type="entry name" value="ABC TRANSPORTER, ATP-BINDING PROTEIN"/>
    <property type="match status" value="1"/>
</dbReference>
<accession>A0A345XLW7</accession>
<protein>
    <submittedName>
        <fullName evidence="5">ATP-binding cassette domain-containing protein</fullName>
    </submittedName>
</protein>
<dbReference type="KEGG" id="sarm:DVA86_08235"/>
<keyword evidence="5" id="KW-0067">ATP-binding</keyword>
<evidence type="ECO:0000256" key="3">
    <source>
        <dbReference type="SAM" id="MobiDB-lite"/>
    </source>
</evidence>
<reference evidence="5 6" key="1">
    <citation type="submission" date="2018-07" db="EMBL/GenBank/DDBJ databases">
        <title>Draft genome of the type strain Streptomyces armeniacus ATCC 15676.</title>
        <authorList>
            <person name="Labana P."/>
            <person name="Gosse J.T."/>
            <person name="Boddy C.N."/>
        </authorList>
    </citation>
    <scope>NUCLEOTIDE SEQUENCE [LARGE SCALE GENOMIC DNA]</scope>
    <source>
        <strain evidence="5 6">ATCC 15676</strain>
    </source>
</reference>
<organism evidence="5 6">
    <name type="scientific">Streptomyces armeniacus</name>
    <dbReference type="NCBI Taxonomy" id="83291"/>
    <lineage>
        <taxon>Bacteria</taxon>
        <taxon>Bacillati</taxon>
        <taxon>Actinomycetota</taxon>
        <taxon>Actinomycetes</taxon>
        <taxon>Kitasatosporales</taxon>
        <taxon>Streptomycetaceae</taxon>
        <taxon>Streptomyces</taxon>
    </lineage>
</organism>
<evidence type="ECO:0000259" key="4">
    <source>
        <dbReference type="PROSITE" id="PS50893"/>
    </source>
</evidence>
<comment type="similarity">
    <text evidence="1">Belongs to the ABC transporter superfamily.</text>
</comment>
<gene>
    <name evidence="5" type="ORF">DVA86_08235</name>
</gene>
<dbReference type="InterPro" id="IPR003439">
    <property type="entry name" value="ABC_transporter-like_ATP-bd"/>
</dbReference>
<evidence type="ECO:0000313" key="5">
    <source>
        <dbReference type="EMBL" id="AXK32633.1"/>
    </source>
</evidence>
<feature type="compositionally biased region" description="Acidic residues" evidence="3">
    <location>
        <begin position="265"/>
        <end position="283"/>
    </location>
</feature>
<dbReference type="RefSeq" id="WP_208876964.1">
    <property type="nucleotide sequence ID" value="NZ_CP031320.1"/>
</dbReference>
<keyword evidence="6" id="KW-1185">Reference proteome</keyword>
<feature type="compositionally biased region" description="Pro residues" evidence="3">
    <location>
        <begin position="225"/>
        <end position="237"/>
    </location>
</feature>
<dbReference type="Gene3D" id="3.40.50.300">
    <property type="entry name" value="P-loop containing nucleotide triphosphate hydrolases"/>
    <property type="match status" value="1"/>
</dbReference>
<dbReference type="EMBL" id="CP031320">
    <property type="protein sequence ID" value="AXK32633.1"/>
    <property type="molecule type" value="Genomic_DNA"/>
</dbReference>
<evidence type="ECO:0000256" key="2">
    <source>
        <dbReference type="ARBA" id="ARBA00022448"/>
    </source>
</evidence>
<keyword evidence="2" id="KW-0813">Transport</keyword>
<dbReference type="GO" id="GO:0005524">
    <property type="term" value="F:ATP binding"/>
    <property type="evidence" value="ECO:0007669"/>
    <property type="project" value="UniProtKB-KW"/>
</dbReference>
<sequence length="295" mass="30058">MGRAAVREETKGGVAVSAAGLELNGSRGTVFRDVAVEAGPGALIAVDGPSGSGRSCLLLTLTGRMRPTGGHAEVGGHRLPRRAAAVRRFSALGPVPGVTDLEPALTVAEHLRERALLQRRFGAPLRALLTPRRERTAAARARLDTALAAAGLDLDALPKGPRTRVRDLDRLEAFRLGTALALTGEPRLLAVDDVGFKLPADDCRAAWSVLYGVAAAGTTVLAVGTPPPPGGGAPEPEPAGGVVTVRTGRPQADPEAGTGRTADAEAADADADAADADAADAEAADAPRTPAEERV</sequence>
<feature type="domain" description="ABC transporter" evidence="4">
    <location>
        <begin position="16"/>
        <end position="281"/>
    </location>
</feature>
<dbReference type="PROSITE" id="PS50893">
    <property type="entry name" value="ABC_TRANSPORTER_2"/>
    <property type="match status" value="1"/>
</dbReference>
<feature type="region of interest" description="Disordered" evidence="3">
    <location>
        <begin position="225"/>
        <end position="295"/>
    </location>
</feature>
<dbReference type="Pfam" id="PF00005">
    <property type="entry name" value="ABC_tran"/>
    <property type="match status" value="1"/>
</dbReference>